<dbReference type="UniPathway" id="UPA00232"/>
<dbReference type="EnsemblBacteria" id="ABC23324">
    <property type="protein sequence ID" value="ABC23324"/>
    <property type="gene ID" value="Rru_A2524"/>
</dbReference>
<dbReference type="eggNOG" id="COG0826">
    <property type="taxonomic scope" value="Bacteria"/>
</dbReference>
<feature type="binding site" evidence="1">
    <location>
        <position position="195"/>
    </location>
    <ligand>
        <name>[4Fe-4S] cluster</name>
        <dbReference type="ChEBI" id="CHEBI:49883"/>
    </ligand>
</feature>
<comment type="function">
    <text evidence="1">Required for O(2)-independent ubiquinone (coenzyme Q) biosynthesis. Together with UbiU, is essential for the C6-hydroxylation reaction in the oxygen-independent ubiquinone biosynthesis pathway.</text>
</comment>
<dbReference type="HAMAP" id="MF_02233">
    <property type="entry name" value="UbiV"/>
    <property type="match status" value="1"/>
</dbReference>
<keyword evidence="1" id="KW-0479">Metal-binding</keyword>
<keyword evidence="1" id="KW-0831">Ubiquinone biosynthesis</keyword>
<evidence type="ECO:0000313" key="3">
    <source>
        <dbReference type="Proteomes" id="UP000001929"/>
    </source>
</evidence>
<comment type="cofactor">
    <cofactor evidence="1">
        <name>[4Fe-4S] cluster</name>
        <dbReference type="ChEBI" id="CHEBI:49883"/>
    </cofactor>
</comment>
<comment type="similarity">
    <text evidence="1">Belongs to the peptidase U32 family. UbiV subfamily.</text>
</comment>
<feature type="binding site" evidence="1">
    <location>
        <position position="191"/>
    </location>
    <ligand>
        <name>[4Fe-4S] cluster</name>
        <dbReference type="ChEBI" id="CHEBI:49883"/>
    </ligand>
</feature>
<evidence type="ECO:0000313" key="2">
    <source>
        <dbReference type="EMBL" id="ABC23324.1"/>
    </source>
</evidence>
<keyword evidence="1" id="KW-0408">Iron</keyword>
<dbReference type="InterPro" id="IPR043693">
    <property type="entry name" value="UbiV"/>
</dbReference>
<dbReference type="PANTHER" id="PTHR30217:SF11">
    <property type="entry name" value="UBIQUINONE BIOSYNTHESIS PROTEIN UBIV"/>
    <property type="match status" value="1"/>
</dbReference>
<keyword evidence="1" id="KW-0411">Iron-sulfur</keyword>
<reference evidence="2 3" key="1">
    <citation type="journal article" date="2011" name="Stand. Genomic Sci.">
        <title>Complete genome sequence of Rhodospirillum rubrum type strain (S1).</title>
        <authorList>
            <person name="Munk A.C."/>
            <person name="Copeland A."/>
            <person name="Lucas S."/>
            <person name="Lapidus A."/>
            <person name="Del Rio T.G."/>
            <person name="Barry K."/>
            <person name="Detter J.C."/>
            <person name="Hammon N."/>
            <person name="Israni S."/>
            <person name="Pitluck S."/>
            <person name="Brettin T."/>
            <person name="Bruce D."/>
            <person name="Han C."/>
            <person name="Tapia R."/>
            <person name="Gilna P."/>
            <person name="Schmutz J."/>
            <person name="Larimer F."/>
            <person name="Land M."/>
            <person name="Kyrpides N.C."/>
            <person name="Mavromatis K."/>
            <person name="Richardson P."/>
            <person name="Rohde M."/>
            <person name="Goker M."/>
            <person name="Klenk H.P."/>
            <person name="Zhang Y."/>
            <person name="Roberts G.P."/>
            <person name="Reslewic S."/>
            <person name="Schwartz D.C."/>
        </authorList>
    </citation>
    <scope>NUCLEOTIDE SEQUENCE [LARGE SCALE GENOMIC DNA]</scope>
    <source>
        <strain evidence="3">ATCC 11170 / ATH 1.1.1 / DSM 467 / LMG 4362 / NCIMB 8255 / S1</strain>
    </source>
</reference>
<dbReference type="PATRIC" id="fig|269796.9.peg.2631"/>
<dbReference type="GO" id="GO:0006744">
    <property type="term" value="P:ubiquinone biosynthetic process"/>
    <property type="evidence" value="ECO:0007669"/>
    <property type="project" value="UniProtKB-UniRule"/>
</dbReference>
<dbReference type="Proteomes" id="UP000001929">
    <property type="component" value="Chromosome"/>
</dbReference>
<dbReference type="RefSeq" id="WP_011390277.1">
    <property type="nucleotide sequence ID" value="NC_007643.1"/>
</dbReference>
<keyword evidence="3" id="KW-1185">Reference proteome</keyword>
<dbReference type="AlphaFoldDB" id="Q2RRC1"/>
<dbReference type="PhylomeDB" id="Q2RRC1"/>
<dbReference type="STRING" id="269796.Rru_A2524"/>
<accession>Q2RRC1</accession>
<evidence type="ECO:0000256" key="1">
    <source>
        <dbReference type="HAMAP-Rule" id="MF_02233"/>
    </source>
</evidence>
<gene>
    <name evidence="1" type="primary">ubiV</name>
    <name evidence="2" type="ordered locus">Rru_A2524</name>
</gene>
<dbReference type="MEROPS" id="U32.A01"/>
<protein>
    <recommendedName>
        <fullName evidence="1">Ubiquinone biosynthesis protein UbiV</fullName>
    </recommendedName>
</protein>
<dbReference type="HOGENOM" id="CLU_056172_0_0_5"/>
<dbReference type="InterPro" id="IPR001539">
    <property type="entry name" value="Peptidase_U32"/>
</dbReference>
<dbReference type="KEGG" id="rru:Rru_A2524"/>
<keyword evidence="1" id="KW-0004">4Fe-4S</keyword>
<sequence>MTRVDIALGPLTYNWPADKRRAFYEDIAKQPVFDMVYMGETICAKRSAIVGEAMADSVLALEAAGRTVVYSTLSLAITDPERQAITDVAADRDLLVEGNDAGALRACAGRPHHVGPHVNVYNEGTLDVLAARGATSICLPWELERASIERLAARARHHGMVAEVEVFGKAPLAISARCHHARAYGLAKDGCQYVCGKDLEGMPVDTLDGEAFLTLNGLQTQADAVTLLVSEIASLVEAGVGRLRLSPLNMDMGAVAGIYRALLDGALEADVAQERLITLLGDRAVANGFYYGIEGSSFAA</sequence>
<organism evidence="2 3">
    <name type="scientific">Rhodospirillum rubrum (strain ATCC 11170 / ATH 1.1.1 / DSM 467 / LMG 4362 / NCIMB 8255 / S1)</name>
    <dbReference type="NCBI Taxonomy" id="269796"/>
    <lineage>
        <taxon>Bacteria</taxon>
        <taxon>Pseudomonadati</taxon>
        <taxon>Pseudomonadota</taxon>
        <taxon>Alphaproteobacteria</taxon>
        <taxon>Rhodospirillales</taxon>
        <taxon>Rhodospirillaceae</taxon>
        <taxon>Rhodospirillum</taxon>
    </lineage>
</organism>
<comment type="pathway">
    <text evidence="1">Cofactor biosynthesis; ubiquinone biosynthesis.</text>
</comment>
<dbReference type="PANTHER" id="PTHR30217">
    <property type="entry name" value="PEPTIDASE U32 FAMILY"/>
    <property type="match status" value="1"/>
</dbReference>
<dbReference type="EMBL" id="CP000230">
    <property type="protein sequence ID" value="ABC23324.1"/>
    <property type="molecule type" value="Genomic_DNA"/>
</dbReference>
<comment type="subunit">
    <text evidence="1">Forms a heterodimer with UbiU.</text>
</comment>
<dbReference type="GO" id="GO:0046872">
    <property type="term" value="F:metal ion binding"/>
    <property type="evidence" value="ECO:0007669"/>
    <property type="project" value="UniProtKB-KW"/>
</dbReference>
<dbReference type="GO" id="GO:0051539">
    <property type="term" value="F:4 iron, 4 sulfur cluster binding"/>
    <property type="evidence" value="ECO:0007669"/>
    <property type="project" value="UniProtKB-UniRule"/>
</dbReference>
<proteinExistence type="inferred from homology"/>
<feature type="binding site" evidence="1">
    <location>
        <position position="178"/>
    </location>
    <ligand>
        <name>[4Fe-4S] cluster</name>
        <dbReference type="ChEBI" id="CHEBI:49883"/>
    </ligand>
</feature>
<dbReference type="NCBIfam" id="NF011991">
    <property type="entry name" value="PRK15447.1"/>
    <property type="match status" value="1"/>
</dbReference>
<feature type="binding site" evidence="1">
    <location>
        <position position="43"/>
    </location>
    <ligand>
        <name>[4Fe-4S] cluster</name>
        <dbReference type="ChEBI" id="CHEBI:49883"/>
    </ligand>
</feature>
<name>Q2RRC1_RHORT</name>
<dbReference type="Pfam" id="PF01136">
    <property type="entry name" value="Peptidase_U32"/>
    <property type="match status" value="1"/>
</dbReference>
<dbReference type="InterPro" id="IPR051454">
    <property type="entry name" value="RNA/ubiquinone_mod_enzymes"/>
</dbReference>